<dbReference type="EMBL" id="SPHZ02000006">
    <property type="protein sequence ID" value="KAF0914737.1"/>
    <property type="molecule type" value="Genomic_DNA"/>
</dbReference>
<reference evidence="1 2" key="1">
    <citation type="submission" date="2019-11" db="EMBL/GenBank/DDBJ databases">
        <title>Whole genome sequence of Oryza granulata.</title>
        <authorList>
            <person name="Li W."/>
        </authorList>
    </citation>
    <scope>NUCLEOTIDE SEQUENCE [LARGE SCALE GENOMIC DNA]</scope>
    <source>
        <strain evidence="2">cv. Menghai</strain>
        <tissue evidence="1">Leaf</tissue>
    </source>
</reference>
<gene>
    <name evidence="1" type="ORF">E2562_031237</name>
</gene>
<dbReference type="AlphaFoldDB" id="A0A6G1DQE9"/>
<comment type="caution">
    <text evidence="1">The sequence shown here is derived from an EMBL/GenBank/DDBJ whole genome shotgun (WGS) entry which is preliminary data.</text>
</comment>
<sequence length="104" mass="10327">MHRTIRFCYGADGGGGQVVWQPFGGGSKLEQQEGSDKDVDTTASTVKACGVVVAGTEGGGPPAPAPVSFSGLAAAAWSVTDAATTITARTTITPAFTDPAISIG</sequence>
<name>A0A6G1DQE9_9ORYZ</name>
<organism evidence="1 2">
    <name type="scientific">Oryza meyeriana var. granulata</name>
    <dbReference type="NCBI Taxonomy" id="110450"/>
    <lineage>
        <taxon>Eukaryota</taxon>
        <taxon>Viridiplantae</taxon>
        <taxon>Streptophyta</taxon>
        <taxon>Embryophyta</taxon>
        <taxon>Tracheophyta</taxon>
        <taxon>Spermatophyta</taxon>
        <taxon>Magnoliopsida</taxon>
        <taxon>Liliopsida</taxon>
        <taxon>Poales</taxon>
        <taxon>Poaceae</taxon>
        <taxon>BOP clade</taxon>
        <taxon>Oryzoideae</taxon>
        <taxon>Oryzeae</taxon>
        <taxon>Oryzinae</taxon>
        <taxon>Oryza</taxon>
        <taxon>Oryza meyeriana</taxon>
    </lineage>
</organism>
<keyword evidence="2" id="KW-1185">Reference proteome</keyword>
<proteinExistence type="predicted"/>
<evidence type="ECO:0000313" key="2">
    <source>
        <dbReference type="Proteomes" id="UP000479710"/>
    </source>
</evidence>
<dbReference type="Proteomes" id="UP000479710">
    <property type="component" value="Unassembled WGS sequence"/>
</dbReference>
<evidence type="ECO:0000313" key="1">
    <source>
        <dbReference type="EMBL" id="KAF0914737.1"/>
    </source>
</evidence>
<accession>A0A6G1DQE9</accession>
<protein>
    <submittedName>
        <fullName evidence="1">Uncharacterized protein</fullName>
    </submittedName>
</protein>